<dbReference type="InterPro" id="IPR041678">
    <property type="entry name" value="TetR_C_16"/>
</dbReference>
<evidence type="ECO:0000256" key="2">
    <source>
        <dbReference type="PROSITE-ProRule" id="PRU00335"/>
    </source>
</evidence>
<protein>
    <submittedName>
        <fullName evidence="4">TetR/AcrR family transcriptional regulator</fullName>
    </submittedName>
</protein>
<feature type="DNA-binding region" description="H-T-H motif" evidence="2">
    <location>
        <begin position="80"/>
        <end position="99"/>
    </location>
</feature>
<evidence type="ECO:0000256" key="1">
    <source>
        <dbReference type="ARBA" id="ARBA00023125"/>
    </source>
</evidence>
<dbReference type="PANTHER" id="PTHR30055:SF235">
    <property type="entry name" value="TRANSCRIPTIONAL REGULATORY PROTEIN"/>
    <property type="match status" value="1"/>
</dbReference>
<dbReference type="Gene3D" id="1.10.357.10">
    <property type="entry name" value="Tetracycline Repressor, domain 2"/>
    <property type="match status" value="1"/>
</dbReference>
<dbReference type="SUPFAM" id="SSF46689">
    <property type="entry name" value="Homeodomain-like"/>
    <property type="match status" value="1"/>
</dbReference>
<reference evidence="4 5" key="1">
    <citation type="submission" date="2019-07" db="EMBL/GenBank/DDBJ databases">
        <authorList>
            <person name="Duangmal K."/>
            <person name="Teo W.F.A."/>
        </authorList>
    </citation>
    <scope>NUCLEOTIDE SEQUENCE [LARGE SCALE GENOMIC DNA]</scope>
    <source>
        <strain evidence="4 5">TBRC 6029</strain>
    </source>
</reference>
<dbReference type="SUPFAM" id="SSF48498">
    <property type="entry name" value="Tetracyclin repressor-like, C-terminal domain"/>
    <property type="match status" value="1"/>
</dbReference>
<evidence type="ECO:0000313" key="5">
    <source>
        <dbReference type="Proteomes" id="UP000320011"/>
    </source>
</evidence>
<proteinExistence type="predicted"/>
<dbReference type="GO" id="GO:0003700">
    <property type="term" value="F:DNA-binding transcription factor activity"/>
    <property type="evidence" value="ECO:0007669"/>
    <property type="project" value="TreeGrafter"/>
</dbReference>
<dbReference type="Pfam" id="PF17920">
    <property type="entry name" value="TetR_C_16"/>
    <property type="match status" value="1"/>
</dbReference>
<dbReference type="AlphaFoldDB" id="A0A558AWK7"/>
<dbReference type="Proteomes" id="UP000320011">
    <property type="component" value="Unassembled WGS sequence"/>
</dbReference>
<dbReference type="PANTHER" id="PTHR30055">
    <property type="entry name" value="HTH-TYPE TRANSCRIPTIONAL REGULATOR RUTR"/>
    <property type="match status" value="1"/>
</dbReference>
<reference evidence="4 5" key="2">
    <citation type="submission" date="2019-08" db="EMBL/GenBank/DDBJ databases">
        <title>Amycolatopsis acidicola sp. nov., isolated from peat swamp forest soil.</title>
        <authorList>
            <person name="Srisuk N."/>
        </authorList>
    </citation>
    <scope>NUCLEOTIDE SEQUENCE [LARGE SCALE GENOMIC DNA]</scope>
    <source>
        <strain evidence="4 5">TBRC 6029</strain>
    </source>
</reference>
<dbReference type="GO" id="GO:0000976">
    <property type="term" value="F:transcription cis-regulatory region binding"/>
    <property type="evidence" value="ECO:0007669"/>
    <property type="project" value="TreeGrafter"/>
</dbReference>
<evidence type="ECO:0000259" key="3">
    <source>
        <dbReference type="PROSITE" id="PS50977"/>
    </source>
</evidence>
<dbReference type="Pfam" id="PF00440">
    <property type="entry name" value="TetR_N"/>
    <property type="match status" value="1"/>
</dbReference>
<name>A0A558AWK7_9PSEU</name>
<organism evidence="4 5">
    <name type="scientific">Amycolatopsis rhizosphaerae</name>
    <dbReference type="NCBI Taxonomy" id="2053003"/>
    <lineage>
        <taxon>Bacteria</taxon>
        <taxon>Bacillati</taxon>
        <taxon>Actinomycetota</taxon>
        <taxon>Actinomycetes</taxon>
        <taxon>Pseudonocardiales</taxon>
        <taxon>Pseudonocardiaceae</taxon>
        <taxon>Amycolatopsis</taxon>
    </lineage>
</organism>
<dbReference type="Gene3D" id="1.10.10.60">
    <property type="entry name" value="Homeodomain-like"/>
    <property type="match status" value="1"/>
</dbReference>
<dbReference type="PRINTS" id="PR00455">
    <property type="entry name" value="HTHTETR"/>
</dbReference>
<accession>A0A558AWK7</accession>
<dbReference type="InterPro" id="IPR009057">
    <property type="entry name" value="Homeodomain-like_sf"/>
</dbReference>
<dbReference type="PROSITE" id="PS50977">
    <property type="entry name" value="HTH_TETR_2"/>
    <property type="match status" value="1"/>
</dbReference>
<feature type="domain" description="HTH tetR-type" evidence="3">
    <location>
        <begin position="57"/>
        <end position="117"/>
    </location>
</feature>
<dbReference type="EMBL" id="VJWX01000441">
    <property type="protein sequence ID" value="TVT28655.1"/>
    <property type="molecule type" value="Genomic_DNA"/>
</dbReference>
<dbReference type="OrthoDB" id="3210235at2"/>
<comment type="caution">
    <text evidence="4">The sequence shown here is derived from an EMBL/GenBank/DDBJ whole genome shotgun (WGS) entry which is preliminary data.</text>
</comment>
<gene>
    <name evidence="4" type="ORF">FNH05_29950</name>
</gene>
<dbReference type="InterPro" id="IPR001647">
    <property type="entry name" value="HTH_TetR"/>
</dbReference>
<dbReference type="InterPro" id="IPR050109">
    <property type="entry name" value="HTH-type_TetR-like_transc_reg"/>
</dbReference>
<dbReference type="InterPro" id="IPR036271">
    <property type="entry name" value="Tet_transcr_reg_TetR-rel_C_sf"/>
</dbReference>
<keyword evidence="1 2" id="KW-0238">DNA-binding</keyword>
<sequence length="239" mass="25687">MRVHIDNRVNHVRPPLRNERVYTLATRPFYSQVVDAGTLLAVTPDTPTRGRRAHNAAASREAILAAARTTFAEKGYDRATIREIARRADTANGLVLRHFGTKRALFLASLSQGADPADITDTADADTRDLDGFVEHLLAALRGGQASAPFLALLRTAPSNPDVAIELRRTIRDLIARADGRDPDDPEIALRIDLLGAVLIGVTFVRDILGSSALADLTDAQVSTLVQPMLRAALAASAA</sequence>
<keyword evidence="5" id="KW-1185">Reference proteome</keyword>
<evidence type="ECO:0000313" key="4">
    <source>
        <dbReference type="EMBL" id="TVT28655.1"/>
    </source>
</evidence>